<feature type="region of interest" description="Disordered" evidence="1">
    <location>
        <begin position="260"/>
        <end position="281"/>
    </location>
</feature>
<dbReference type="Proteomes" id="UP000663882">
    <property type="component" value="Unassembled WGS sequence"/>
</dbReference>
<feature type="compositionally biased region" description="Basic residues" evidence="1">
    <location>
        <begin position="885"/>
        <end position="906"/>
    </location>
</feature>
<sequence length="906" mass="102181">MMSSKINKNQEYSANCTWQRNLSDARDIRINVENIFDSSFQLLLDVLNSFKSLNDTDPAGLLLSLFTCVGHFSGDSVVRITNHVSNLNIFLLLIGPSGSGKSKIIAPIKTSIINTIKALGISDDEAGIVDDFTTASLSAKLAKSNVFVVTDEAEKPLLEMGFYSPLSEVSASDRISGCKFYGSIPTSKDTMTYHLEIASHLSFVGATTGRLWHRLIHYYSQGHQSDGFSERLVIIYIHIFNCMFIHYAMPKRTDGSANFSQSIDYDDSDNDKSENEDDISDNDYEVEKSNKIHKNLPSLSQILIISRLLGKREFILSRNDTKKFFNKVRQYQELSQFDKSNDVNFGSRMGKAAEILCKLAAIAEILRITIEILHNKISSTCTQTTVASTGNGMLIFNSCISKHNSHFVEMAFKESDGTKNGVQILDNNVELNSNTINSEQACNSTLNIAKKIAPSLNYTSPPSSSINFMDKRTILRAQNQLHFDDTSLIFIRNATTLIERKYSCSNIILEIQSSSCHIAGQLLCSRLIKMLFALYNTEPVRQNMNKIKLNSISIHSTITTIRQRIIQMSQLFFLKRELTGSMGLLRHFPSDLVSTVIDELINYQLIRQGPYINTTSRGIVHMKSFPSDNILNDPIKRNMINQLLTEIKMDLANYMVILCNSSIKDKQILTTNGIEMLLLPEHKLLHENLKKNYPDRNFDNNSNAITNKLNINNNTCSTTELNNIVCLNSNKISSTCTQTTVAPTGNEMVFKESDGTKDGVQILDNNVELNSNTINSEQACNSTLNIAKKIAPSLNYTSPPSSSINFMDKRTSNIQVEHTYSQFNQIEYNTTTNQIYSLHNDQVNTYVIDKQHFNTFNVKNLENYNWEPTTSNIEHNEILVPHNSQKYKRRKSSTKTIKAKRNNTKQ</sequence>
<feature type="region of interest" description="Disordered" evidence="1">
    <location>
        <begin position="884"/>
        <end position="906"/>
    </location>
</feature>
<comment type="caution">
    <text evidence="2">The sequence shown here is derived from an EMBL/GenBank/DDBJ whole genome shotgun (WGS) entry which is preliminary data.</text>
</comment>
<gene>
    <name evidence="2" type="ORF">RFH988_LOCUS29608</name>
</gene>
<protein>
    <submittedName>
        <fullName evidence="2">Uncharacterized protein</fullName>
    </submittedName>
</protein>
<proteinExistence type="predicted"/>
<reference evidence="2" key="1">
    <citation type="submission" date="2021-02" db="EMBL/GenBank/DDBJ databases">
        <authorList>
            <person name="Nowell W R."/>
        </authorList>
    </citation>
    <scope>NUCLEOTIDE SEQUENCE</scope>
</reference>
<evidence type="ECO:0000256" key="1">
    <source>
        <dbReference type="SAM" id="MobiDB-lite"/>
    </source>
</evidence>
<dbReference type="EMBL" id="CAJNOO010002814">
    <property type="protein sequence ID" value="CAF1298793.1"/>
    <property type="molecule type" value="Genomic_DNA"/>
</dbReference>
<evidence type="ECO:0000313" key="3">
    <source>
        <dbReference type="Proteomes" id="UP000663882"/>
    </source>
</evidence>
<accession>A0A815DJJ0</accession>
<organism evidence="2 3">
    <name type="scientific">Rotaria sordida</name>
    <dbReference type="NCBI Taxonomy" id="392033"/>
    <lineage>
        <taxon>Eukaryota</taxon>
        <taxon>Metazoa</taxon>
        <taxon>Spiralia</taxon>
        <taxon>Gnathifera</taxon>
        <taxon>Rotifera</taxon>
        <taxon>Eurotatoria</taxon>
        <taxon>Bdelloidea</taxon>
        <taxon>Philodinida</taxon>
        <taxon>Philodinidae</taxon>
        <taxon>Rotaria</taxon>
    </lineage>
</organism>
<dbReference type="OrthoDB" id="10063690at2759"/>
<evidence type="ECO:0000313" key="2">
    <source>
        <dbReference type="EMBL" id="CAF1298793.1"/>
    </source>
</evidence>
<feature type="compositionally biased region" description="Acidic residues" evidence="1">
    <location>
        <begin position="264"/>
        <end position="281"/>
    </location>
</feature>
<dbReference type="AlphaFoldDB" id="A0A815DJJ0"/>
<name>A0A815DJJ0_9BILA</name>